<dbReference type="EC" id="1.2.1.8" evidence="6"/>
<dbReference type="InterPro" id="IPR016161">
    <property type="entry name" value="Ald_DH/histidinol_DH"/>
</dbReference>
<dbReference type="Proteomes" id="UP000593847">
    <property type="component" value="Chromosome"/>
</dbReference>
<dbReference type="PROSITE" id="PS00070">
    <property type="entry name" value="ALDEHYDE_DEHYDR_CYS"/>
    <property type="match status" value="1"/>
</dbReference>
<dbReference type="Gene3D" id="3.40.309.10">
    <property type="entry name" value="Aldehyde Dehydrogenase, Chain A, domain 2"/>
    <property type="match status" value="1"/>
</dbReference>
<protein>
    <submittedName>
        <fullName evidence="6">Betaine-aldehyde dehydrogenase</fullName>
        <ecNumber evidence="6">1.2.1.8</ecNumber>
    </submittedName>
</protein>
<keyword evidence="2 4" id="KW-0560">Oxidoreductase</keyword>
<dbReference type="RefSeq" id="WP_192907310.1">
    <property type="nucleotide sequence ID" value="NZ_CP062699.1"/>
</dbReference>
<dbReference type="InterPro" id="IPR029510">
    <property type="entry name" value="Ald_DH_CS_GLU"/>
</dbReference>
<sequence>MKTVLNYINGAQVEGGGKLFDKFYPASGELLLKVSFAAEQDCDNAIAAASESFKKWAVTPPGQRAAVLRKAAQLMRERLDVLAEVEVLDTGKPLREARADDVVSAIDCLEYMSAQAATVHAQQYDLGENMAYTRHEPLGVCVGIGAWNYPIQLIAWKAAPCLAAGNSMVFKPSEMTPSNAVLFAEILSEAGLPPGVFNVVQGDGQVGRYLAEHPQVAKVSFTGSVASGLKVAASTAQMMKKTTLELGGKSPLIIFADAEIDVAVEAALCSNFSSQGENCCNGTRVFVQASIYDEFCEKVAKATKALKVGNPMDLETEIGSLISPQHRDSVCSYIESGVQQGATLLVGGGVYVVEGLEGGSFVFPTVFCDCTDEMDIVREEIFGPVMSILKFETEEEVLARANDTLFGLAAGVFTQDISRALRMTKNLEAGVCWTNTYNVVPAELPFGGYKNSGLGRENGAYALKEYTQVKSVYIQVERPSFPFKCVK</sequence>
<dbReference type="InterPro" id="IPR016160">
    <property type="entry name" value="Ald_DH_CS_CYS"/>
</dbReference>
<evidence type="ECO:0000313" key="7">
    <source>
        <dbReference type="Proteomes" id="UP000593847"/>
    </source>
</evidence>
<dbReference type="FunFam" id="3.40.309.10:FF:000012">
    <property type="entry name" value="Betaine aldehyde dehydrogenase"/>
    <property type="match status" value="1"/>
</dbReference>
<dbReference type="FunFam" id="3.40.605.10:FF:000026">
    <property type="entry name" value="Aldehyde dehydrogenase, putative"/>
    <property type="match status" value="1"/>
</dbReference>
<dbReference type="FunFam" id="3.40.605.10:FF:000007">
    <property type="entry name" value="NAD/NADP-dependent betaine aldehyde dehydrogenase"/>
    <property type="match status" value="1"/>
</dbReference>
<evidence type="ECO:0000256" key="4">
    <source>
        <dbReference type="RuleBase" id="RU003345"/>
    </source>
</evidence>
<comment type="similarity">
    <text evidence="1 4">Belongs to the aldehyde dehydrogenase family.</text>
</comment>
<reference evidence="6" key="1">
    <citation type="submission" date="2020-09" db="EMBL/GenBank/DDBJ databases">
        <title>Complete genome sequence of Pseudomonas taiwanensis CC, a plant growth-promoting and biotite-weathering strain.</title>
        <authorList>
            <person name="Cheng C."/>
        </authorList>
    </citation>
    <scope>NUCLEOTIDE SEQUENCE [LARGE SCALE GENOMIC DNA]</scope>
    <source>
        <strain evidence="6">WRS8</strain>
    </source>
</reference>
<dbReference type="GO" id="GO:0008802">
    <property type="term" value="F:betaine-aldehyde dehydrogenase (NAD+) activity"/>
    <property type="evidence" value="ECO:0007669"/>
    <property type="project" value="UniProtKB-EC"/>
</dbReference>
<evidence type="ECO:0000259" key="5">
    <source>
        <dbReference type="Pfam" id="PF00171"/>
    </source>
</evidence>
<dbReference type="InterPro" id="IPR015590">
    <property type="entry name" value="Aldehyde_DH_dom"/>
</dbReference>
<name>A0A7L9GAT7_9PSED</name>
<organism evidence="6 7">
    <name type="scientific">Pseudomonas taiwanensis</name>
    <dbReference type="NCBI Taxonomy" id="470150"/>
    <lineage>
        <taxon>Bacteria</taxon>
        <taxon>Pseudomonadati</taxon>
        <taxon>Pseudomonadota</taxon>
        <taxon>Gammaproteobacteria</taxon>
        <taxon>Pseudomonadales</taxon>
        <taxon>Pseudomonadaceae</taxon>
        <taxon>Pseudomonas</taxon>
    </lineage>
</organism>
<dbReference type="InterPro" id="IPR016163">
    <property type="entry name" value="Ald_DH_C"/>
</dbReference>
<dbReference type="PROSITE" id="PS00687">
    <property type="entry name" value="ALDEHYDE_DEHYDR_GLU"/>
    <property type="match status" value="1"/>
</dbReference>
<dbReference type="EMBL" id="CP062699">
    <property type="protein sequence ID" value="QOJ89512.1"/>
    <property type="molecule type" value="Genomic_DNA"/>
</dbReference>
<evidence type="ECO:0000256" key="2">
    <source>
        <dbReference type="ARBA" id="ARBA00023002"/>
    </source>
</evidence>
<accession>A0A7L9GAT7</accession>
<feature type="domain" description="Aldehyde dehydrogenase" evidence="5">
    <location>
        <begin position="18"/>
        <end position="472"/>
    </location>
</feature>
<dbReference type="Pfam" id="PF00171">
    <property type="entry name" value="Aldedh"/>
    <property type="match status" value="1"/>
</dbReference>
<evidence type="ECO:0000313" key="6">
    <source>
        <dbReference type="EMBL" id="QOJ89512.1"/>
    </source>
</evidence>
<evidence type="ECO:0000256" key="1">
    <source>
        <dbReference type="ARBA" id="ARBA00009986"/>
    </source>
</evidence>
<feature type="active site" evidence="3">
    <location>
        <position position="245"/>
    </location>
</feature>
<keyword evidence="7" id="KW-1185">Reference proteome</keyword>
<dbReference type="NCBIfam" id="NF009725">
    <property type="entry name" value="PRK13252.1"/>
    <property type="match status" value="1"/>
</dbReference>
<dbReference type="AlphaFoldDB" id="A0A7L9GAT7"/>
<gene>
    <name evidence="6" type="primary">betB</name>
    <name evidence="6" type="ORF">ICN73_16735</name>
</gene>
<dbReference type="Gene3D" id="3.40.605.10">
    <property type="entry name" value="Aldehyde Dehydrogenase, Chain A, domain 1"/>
    <property type="match status" value="1"/>
</dbReference>
<dbReference type="PANTHER" id="PTHR11699">
    <property type="entry name" value="ALDEHYDE DEHYDROGENASE-RELATED"/>
    <property type="match status" value="1"/>
</dbReference>
<proteinExistence type="inferred from homology"/>
<dbReference type="KEGG" id="ptai:ICN73_16735"/>
<evidence type="ECO:0000256" key="3">
    <source>
        <dbReference type="PROSITE-ProRule" id="PRU10007"/>
    </source>
</evidence>
<dbReference type="InterPro" id="IPR016162">
    <property type="entry name" value="Ald_DH_N"/>
</dbReference>
<dbReference type="SUPFAM" id="SSF53720">
    <property type="entry name" value="ALDH-like"/>
    <property type="match status" value="1"/>
</dbReference>